<accession>A0ABV3YYK7</accession>
<dbReference type="Proteomes" id="UP001560296">
    <property type="component" value="Unassembled WGS sequence"/>
</dbReference>
<organism evidence="1 2">
    <name type="scientific">Pseudomonas zhanjiangensis</name>
    <dbReference type="NCBI Taxonomy" id="3239015"/>
    <lineage>
        <taxon>Bacteria</taxon>
        <taxon>Pseudomonadati</taxon>
        <taxon>Pseudomonadota</taxon>
        <taxon>Gammaproteobacteria</taxon>
        <taxon>Pseudomonadales</taxon>
        <taxon>Pseudomonadaceae</taxon>
        <taxon>Pseudomonas</taxon>
    </lineage>
</organism>
<reference evidence="1 2" key="1">
    <citation type="submission" date="2024-07" db="EMBL/GenBank/DDBJ databases">
        <authorList>
            <person name="Li M."/>
        </authorList>
    </citation>
    <scope>NUCLEOTIDE SEQUENCE [LARGE SCALE GENOMIC DNA]</scope>
    <source>
        <strain evidence="1 2">25A3E</strain>
    </source>
</reference>
<comment type="caution">
    <text evidence="1">The sequence shown here is derived from an EMBL/GenBank/DDBJ whole genome shotgun (WGS) entry which is preliminary data.</text>
</comment>
<keyword evidence="2" id="KW-1185">Reference proteome</keyword>
<protein>
    <submittedName>
        <fullName evidence="1">Uncharacterized protein</fullName>
    </submittedName>
</protein>
<evidence type="ECO:0000313" key="2">
    <source>
        <dbReference type="Proteomes" id="UP001560296"/>
    </source>
</evidence>
<dbReference type="EMBL" id="JBFTEG010000025">
    <property type="protein sequence ID" value="MEX6504421.1"/>
    <property type="molecule type" value="Genomic_DNA"/>
</dbReference>
<proteinExistence type="predicted"/>
<evidence type="ECO:0000313" key="1">
    <source>
        <dbReference type="EMBL" id="MEX6504421.1"/>
    </source>
</evidence>
<dbReference type="RefSeq" id="WP_369289356.1">
    <property type="nucleotide sequence ID" value="NZ_JBFTEG010000025.1"/>
</dbReference>
<gene>
    <name evidence="1" type="ORF">AB5S05_20395</name>
</gene>
<name>A0ABV3YYK7_9PSED</name>
<sequence length="94" mass="11154">MILLTGLILAIPGLIYWLWKQESIYAKQAHQKWLRYPDVELYLRKTTPGGRKSGPTCHHCGSRSIRQLGWEERHDARRLHKCNQCNTSLYRSYR</sequence>